<dbReference type="EMBL" id="CH695870">
    <property type="protein sequence ID" value="EDW38769.1"/>
    <property type="molecule type" value="Genomic_DNA"/>
</dbReference>
<gene>
    <name evidence="2" type="primary">Dper\GL27049</name>
    <name evidence="2" type="ORF">Dper_GL27049</name>
</gene>
<evidence type="ECO:0000256" key="1">
    <source>
        <dbReference type="SAM" id="MobiDB-lite"/>
    </source>
</evidence>
<dbReference type="Proteomes" id="UP000008744">
    <property type="component" value="Unassembled WGS sequence"/>
</dbReference>
<feature type="region of interest" description="Disordered" evidence="1">
    <location>
        <begin position="24"/>
        <end position="108"/>
    </location>
</feature>
<name>B4IRT1_DROPE</name>
<reference evidence="2 3" key="1">
    <citation type="journal article" date="2007" name="Nature">
        <title>Evolution of genes and genomes on the Drosophila phylogeny.</title>
        <authorList>
            <consortium name="Drosophila 12 Genomes Consortium"/>
            <person name="Clark A.G."/>
            <person name="Eisen M.B."/>
            <person name="Smith D.R."/>
            <person name="Bergman C.M."/>
            <person name="Oliver B."/>
            <person name="Markow T.A."/>
            <person name="Kaufman T.C."/>
            <person name="Kellis M."/>
            <person name="Gelbart W."/>
            <person name="Iyer V.N."/>
            <person name="Pollard D.A."/>
            <person name="Sackton T.B."/>
            <person name="Larracuente A.M."/>
            <person name="Singh N.D."/>
            <person name="Abad J.P."/>
            <person name="Abt D.N."/>
            <person name="Adryan B."/>
            <person name="Aguade M."/>
            <person name="Akashi H."/>
            <person name="Anderson W.W."/>
            <person name="Aquadro C.F."/>
            <person name="Ardell D.H."/>
            <person name="Arguello R."/>
            <person name="Artieri C.G."/>
            <person name="Barbash D.A."/>
            <person name="Barker D."/>
            <person name="Barsanti P."/>
            <person name="Batterham P."/>
            <person name="Batzoglou S."/>
            <person name="Begun D."/>
            <person name="Bhutkar A."/>
            <person name="Blanco E."/>
            <person name="Bosak S.A."/>
            <person name="Bradley R.K."/>
            <person name="Brand A.D."/>
            <person name="Brent M.R."/>
            <person name="Brooks A.N."/>
            <person name="Brown R.H."/>
            <person name="Butlin R.K."/>
            <person name="Caggese C."/>
            <person name="Calvi B.R."/>
            <person name="Bernardo de Carvalho A."/>
            <person name="Caspi A."/>
            <person name="Castrezana S."/>
            <person name="Celniker S.E."/>
            <person name="Chang J.L."/>
            <person name="Chapple C."/>
            <person name="Chatterji S."/>
            <person name="Chinwalla A."/>
            <person name="Civetta A."/>
            <person name="Clifton S.W."/>
            <person name="Comeron J.M."/>
            <person name="Costello J.C."/>
            <person name="Coyne J.A."/>
            <person name="Daub J."/>
            <person name="David R.G."/>
            <person name="Delcher A.L."/>
            <person name="Delehaunty K."/>
            <person name="Do C.B."/>
            <person name="Ebling H."/>
            <person name="Edwards K."/>
            <person name="Eickbush T."/>
            <person name="Evans J.D."/>
            <person name="Filipski A."/>
            <person name="Findeiss S."/>
            <person name="Freyhult E."/>
            <person name="Fulton L."/>
            <person name="Fulton R."/>
            <person name="Garcia A.C."/>
            <person name="Gardiner A."/>
            <person name="Garfield D.A."/>
            <person name="Garvin B.E."/>
            <person name="Gibson G."/>
            <person name="Gilbert D."/>
            <person name="Gnerre S."/>
            <person name="Godfrey J."/>
            <person name="Good R."/>
            <person name="Gotea V."/>
            <person name="Gravely B."/>
            <person name="Greenberg A.J."/>
            <person name="Griffiths-Jones S."/>
            <person name="Gross S."/>
            <person name="Guigo R."/>
            <person name="Gustafson E.A."/>
            <person name="Haerty W."/>
            <person name="Hahn M.W."/>
            <person name="Halligan D.L."/>
            <person name="Halpern A.L."/>
            <person name="Halter G.M."/>
            <person name="Han M.V."/>
            <person name="Heger A."/>
            <person name="Hillier L."/>
            <person name="Hinrichs A.S."/>
            <person name="Holmes I."/>
            <person name="Hoskins R.A."/>
            <person name="Hubisz M.J."/>
            <person name="Hultmark D."/>
            <person name="Huntley M.A."/>
            <person name="Jaffe D.B."/>
            <person name="Jagadeeshan S."/>
            <person name="Jeck W.R."/>
            <person name="Johnson J."/>
            <person name="Jones C.D."/>
            <person name="Jordan W.C."/>
            <person name="Karpen G.H."/>
            <person name="Kataoka E."/>
            <person name="Keightley P.D."/>
            <person name="Kheradpour P."/>
            <person name="Kirkness E.F."/>
            <person name="Koerich L.B."/>
            <person name="Kristiansen K."/>
            <person name="Kudrna D."/>
            <person name="Kulathinal R.J."/>
            <person name="Kumar S."/>
            <person name="Kwok R."/>
            <person name="Lander E."/>
            <person name="Langley C.H."/>
            <person name="Lapoint R."/>
            <person name="Lazzaro B.P."/>
            <person name="Lee S.J."/>
            <person name="Levesque L."/>
            <person name="Li R."/>
            <person name="Lin C.F."/>
            <person name="Lin M.F."/>
            <person name="Lindblad-Toh K."/>
            <person name="Llopart A."/>
            <person name="Long M."/>
            <person name="Low L."/>
            <person name="Lozovsky E."/>
            <person name="Lu J."/>
            <person name="Luo M."/>
            <person name="Machado C.A."/>
            <person name="Makalowski W."/>
            <person name="Marzo M."/>
            <person name="Matsuda M."/>
            <person name="Matzkin L."/>
            <person name="McAllister B."/>
            <person name="McBride C.S."/>
            <person name="McKernan B."/>
            <person name="McKernan K."/>
            <person name="Mendez-Lago M."/>
            <person name="Minx P."/>
            <person name="Mollenhauer M.U."/>
            <person name="Montooth K."/>
            <person name="Mount S.M."/>
            <person name="Mu X."/>
            <person name="Myers E."/>
            <person name="Negre B."/>
            <person name="Newfeld S."/>
            <person name="Nielsen R."/>
            <person name="Noor M.A."/>
            <person name="O'Grady P."/>
            <person name="Pachter L."/>
            <person name="Papaceit M."/>
            <person name="Parisi M.J."/>
            <person name="Parisi M."/>
            <person name="Parts L."/>
            <person name="Pedersen J.S."/>
            <person name="Pesole G."/>
            <person name="Phillippy A.M."/>
            <person name="Ponting C.P."/>
            <person name="Pop M."/>
            <person name="Porcelli D."/>
            <person name="Powell J.R."/>
            <person name="Prohaska S."/>
            <person name="Pruitt K."/>
            <person name="Puig M."/>
            <person name="Quesneville H."/>
            <person name="Ram K.R."/>
            <person name="Rand D."/>
            <person name="Rasmussen M.D."/>
            <person name="Reed L.K."/>
            <person name="Reenan R."/>
            <person name="Reily A."/>
            <person name="Remington K.A."/>
            <person name="Rieger T.T."/>
            <person name="Ritchie M.G."/>
            <person name="Robin C."/>
            <person name="Rogers Y.H."/>
            <person name="Rohde C."/>
            <person name="Rozas J."/>
            <person name="Rubenfield M.J."/>
            <person name="Ruiz A."/>
            <person name="Russo S."/>
            <person name="Salzberg S.L."/>
            <person name="Sanchez-Gracia A."/>
            <person name="Saranga D.J."/>
            <person name="Sato H."/>
            <person name="Schaeffer S.W."/>
            <person name="Schatz M.C."/>
            <person name="Schlenke T."/>
            <person name="Schwartz R."/>
            <person name="Segarra C."/>
            <person name="Singh R.S."/>
            <person name="Sirot L."/>
            <person name="Sirota M."/>
            <person name="Sisneros N.B."/>
            <person name="Smith C.D."/>
            <person name="Smith T.F."/>
            <person name="Spieth J."/>
            <person name="Stage D.E."/>
            <person name="Stark A."/>
            <person name="Stephan W."/>
            <person name="Strausberg R.L."/>
            <person name="Strempel S."/>
            <person name="Sturgill D."/>
            <person name="Sutton G."/>
            <person name="Sutton G.G."/>
            <person name="Tao W."/>
            <person name="Teichmann S."/>
            <person name="Tobari Y.N."/>
            <person name="Tomimura Y."/>
            <person name="Tsolas J.M."/>
            <person name="Valente V.L."/>
            <person name="Venter E."/>
            <person name="Venter J.C."/>
            <person name="Vicario S."/>
            <person name="Vieira F.G."/>
            <person name="Vilella A.J."/>
            <person name="Villasante A."/>
            <person name="Walenz B."/>
            <person name="Wang J."/>
            <person name="Wasserman M."/>
            <person name="Watts T."/>
            <person name="Wilson D."/>
            <person name="Wilson R.K."/>
            <person name="Wing R.A."/>
            <person name="Wolfner M.F."/>
            <person name="Wong A."/>
            <person name="Wong G.K."/>
            <person name="Wu C.I."/>
            <person name="Wu G."/>
            <person name="Yamamoto D."/>
            <person name="Yang H.P."/>
            <person name="Yang S.P."/>
            <person name="Yorke J.A."/>
            <person name="Yoshida K."/>
            <person name="Zdobnov E."/>
            <person name="Zhang P."/>
            <person name="Zhang Y."/>
            <person name="Zimin A.V."/>
            <person name="Baldwin J."/>
            <person name="Abdouelleil A."/>
            <person name="Abdulkadir J."/>
            <person name="Abebe A."/>
            <person name="Abera B."/>
            <person name="Abreu J."/>
            <person name="Acer S.C."/>
            <person name="Aftuck L."/>
            <person name="Alexander A."/>
            <person name="An P."/>
            <person name="Anderson E."/>
            <person name="Anderson S."/>
            <person name="Arachi H."/>
            <person name="Azer M."/>
            <person name="Bachantsang P."/>
            <person name="Barry A."/>
            <person name="Bayul T."/>
            <person name="Berlin A."/>
            <person name="Bessette D."/>
            <person name="Bloom T."/>
            <person name="Blye J."/>
            <person name="Boguslavskiy L."/>
            <person name="Bonnet C."/>
            <person name="Boukhgalter B."/>
            <person name="Bourzgui I."/>
            <person name="Brown A."/>
            <person name="Cahill P."/>
            <person name="Channer S."/>
            <person name="Cheshatsang Y."/>
            <person name="Chuda L."/>
            <person name="Citroen M."/>
            <person name="Collymore A."/>
            <person name="Cooke P."/>
            <person name="Costello M."/>
            <person name="D'Aco K."/>
            <person name="Daza R."/>
            <person name="De Haan G."/>
            <person name="DeGray S."/>
            <person name="DeMaso C."/>
            <person name="Dhargay N."/>
            <person name="Dooley K."/>
            <person name="Dooley E."/>
            <person name="Doricent M."/>
            <person name="Dorje P."/>
            <person name="Dorjee K."/>
            <person name="Dupes A."/>
            <person name="Elong R."/>
            <person name="Falk J."/>
            <person name="Farina A."/>
            <person name="Faro S."/>
            <person name="Ferguson D."/>
            <person name="Fisher S."/>
            <person name="Foley C.D."/>
            <person name="Franke A."/>
            <person name="Friedrich D."/>
            <person name="Gadbois L."/>
            <person name="Gearin G."/>
            <person name="Gearin C.R."/>
            <person name="Giannoukos G."/>
            <person name="Goode T."/>
            <person name="Graham J."/>
            <person name="Grandbois E."/>
            <person name="Grewal S."/>
            <person name="Gyaltsen K."/>
            <person name="Hafez N."/>
            <person name="Hagos B."/>
            <person name="Hall J."/>
            <person name="Henson C."/>
            <person name="Hollinger A."/>
            <person name="Honan T."/>
            <person name="Huard M.D."/>
            <person name="Hughes L."/>
            <person name="Hurhula B."/>
            <person name="Husby M.E."/>
            <person name="Kamat A."/>
            <person name="Kanga B."/>
            <person name="Kashin S."/>
            <person name="Khazanovich D."/>
            <person name="Kisner P."/>
            <person name="Lance K."/>
            <person name="Lara M."/>
            <person name="Lee W."/>
            <person name="Lennon N."/>
            <person name="Letendre F."/>
            <person name="LeVine R."/>
            <person name="Lipovsky A."/>
            <person name="Liu X."/>
            <person name="Liu J."/>
            <person name="Liu S."/>
            <person name="Lokyitsang T."/>
            <person name="Lokyitsang Y."/>
            <person name="Lubonja R."/>
            <person name="Lui A."/>
            <person name="MacDonald P."/>
            <person name="Magnisalis V."/>
            <person name="Maru K."/>
            <person name="Matthews C."/>
            <person name="McCusker W."/>
            <person name="McDonough S."/>
            <person name="Mehta T."/>
            <person name="Meldrim J."/>
            <person name="Meneus L."/>
            <person name="Mihai O."/>
            <person name="Mihalev A."/>
            <person name="Mihova T."/>
            <person name="Mittelman R."/>
            <person name="Mlenga V."/>
            <person name="Montmayeur A."/>
            <person name="Mulrain L."/>
            <person name="Navidi A."/>
            <person name="Naylor J."/>
            <person name="Negash T."/>
            <person name="Nguyen T."/>
            <person name="Nguyen N."/>
            <person name="Nicol R."/>
            <person name="Norbu C."/>
            <person name="Norbu N."/>
            <person name="Novod N."/>
            <person name="O'Neill B."/>
            <person name="Osman S."/>
            <person name="Markiewicz E."/>
            <person name="Oyono O.L."/>
            <person name="Patti C."/>
            <person name="Phunkhang P."/>
            <person name="Pierre F."/>
            <person name="Priest M."/>
            <person name="Raghuraman S."/>
            <person name="Rege F."/>
            <person name="Reyes R."/>
            <person name="Rise C."/>
            <person name="Rogov P."/>
            <person name="Ross K."/>
            <person name="Ryan E."/>
            <person name="Settipalli S."/>
            <person name="Shea T."/>
            <person name="Sherpa N."/>
            <person name="Shi L."/>
            <person name="Shih D."/>
            <person name="Sparrow T."/>
            <person name="Spaulding J."/>
            <person name="Stalker J."/>
            <person name="Stange-Thomann N."/>
            <person name="Stavropoulos S."/>
            <person name="Stone C."/>
            <person name="Strader C."/>
            <person name="Tesfaye S."/>
            <person name="Thomson T."/>
            <person name="Thoulutsang Y."/>
            <person name="Thoulutsang D."/>
            <person name="Topham K."/>
            <person name="Topping I."/>
            <person name="Tsamla T."/>
            <person name="Vassiliev H."/>
            <person name="Vo A."/>
            <person name="Wangchuk T."/>
            <person name="Wangdi T."/>
            <person name="Weiand M."/>
            <person name="Wilkinson J."/>
            <person name="Wilson A."/>
            <person name="Yadav S."/>
            <person name="Young G."/>
            <person name="Yu Q."/>
            <person name="Zembek L."/>
            <person name="Zhong D."/>
            <person name="Zimmer A."/>
            <person name="Zwirko Z."/>
            <person name="Jaffe D.B."/>
            <person name="Alvarez P."/>
            <person name="Brockman W."/>
            <person name="Butler J."/>
            <person name="Chin C."/>
            <person name="Gnerre S."/>
            <person name="Grabherr M."/>
            <person name="Kleber M."/>
            <person name="Mauceli E."/>
            <person name="MacCallum I."/>
        </authorList>
    </citation>
    <scope>NUCLEOTIDE SEQUENCE [LARGE SCALE GENOMIC DNA]</scope>
    <source>
        <strain evidence="3">MSH-3 / Tucson 14011-0111.49</strain>
    </source>
</reference>
<accession>B4IRT1</accession>
<dbReference type="eggNOG" id="KOG1968">
    <property type="taxonomic scope" value="Eukaryota"/>
</dbReference>
<evidence type="ECO:0000313" key="3">
    <source>
        <dbReference type="Proteomes" id="UP000008744"/>
    </source>
</evidence>
<dbReference type="STRING" id="7234.B4IRT1"/>
<feature type="compositionally biased region" description="Low complexity" evidence="1">
    <location>
        <begin position="79"/>
        <end position="101"/>
    </location>
</feature>
<proteinExistence type="predicted"/>
<evidence type="ECO:0000313" key="2">
    <source>
        <dbReference type="EMBL" id="EDW38769.1"/>
    </source>
</evidence>
<protein>
    <submittedName>
        <fullName evidence="2">GL27049</fullName>
    </submittedName>
</protein>
<organism evidence="3">
    <name type="scientific">Drosophila persimilis</name>
    <name type="common">Fruit fly</name>
    <dbReference type="NCBI Taxonomy" id="7234"/>
    <lineage>
        <taxon>Eukaryota</taxon>
        <taxon>Metazoa</taxon>
        <taxon>Ecdysozoa</taxon>
        <taxon>Arthropoda</taxon>
        <taxon>Hexapoda</taxon>
        <taxon>Insecta</taxon>
        <taxon>Pterygota</taxon>
        <taxon>Neoptera</taxon>
        <taxon>Endopterygota</taxon>
        <taxon>Diptera</taxon>
        <taxon>Brachycera</taxon>
        <taxon>Muscomorpha</taxon>
        <taxon>Ephydroidea</taxon>
        <taxon>Drosophilidae</taxon>
        <taxon>Drosophila</taxon>
        <taxon>Sophophora</taxon>
    </lineage>
</organism>
<sequence>MRRKAVLTLSSIKELMAYSYSAQANIKKKKSKQVPPMRSCLAWKRTSRREKPNRVDSDEDEDKDNLELDGLIKAKKKSTAASTSKAASGSKKSTAGSTAAKPKSRAKK</sequence>
<dbReference type="HOGENOM" id="CLU_2199667_0_0_1"/>
<dbReference type="AlphaFoldDB" id="B4IRT1"/>
<keyword evidence="3" id="KW-1185">Reference proteome</keyword>